<dbReference type="Pfam" id="PF00149">
    <property type="entry name" value="Metallophos"/>
    <property type="match status" value="1"/>
</dbReference>
<organism evidence="5 6">
    <name type="scientific">Runella slithyformis (strain ATCC 29530 / DSM 19594 / LMG 11500 / NCIMB 11436 / LSU 4)</name>
    <dbReference type="NCBI Taxonomy" id="761193"/>
    <lineage>
        <taxon>Bacteria</taxon>
        <taxon>Pseudomonadati</taxon>
        <taxon>Bacteroidota</taxon>
        <taxon>Cytophagia</taxon>
        <taxon>Cytophagales</taxon>
        <taxon>Spirosomataceae</taxon>
        <taxon>Runella</taxon>
    </lineage>
</organism>
<dbReference type="SUPFAM" id="SSF49363">
    <property type="entry name" value="Purple acid phosphatase, N-terminal domain"/>
    <property type="match status" value="1"/>
</dbReference>
<dbReference type="Proteomes" id="UP000000493">
    <property type="component" value="Chromosome"/>
</dbReference>
<dbReference type="InterPro" id="IPR039331">
    <property type="entry name" value="PAPs-like"/>
</dbReference>
<dbReference type="InterPro" id="IPR004843">
    <property type="entry name" value="Calcineurin-like_PHP"/>
</dbReference>
<evidence type="ECO:0000313" key="5">
    <source>
        <dbReference type="EMBL" id="AEI49225.1"/>
    </source>
</evidence>
<dbReference type="GO" id="GO:0003993">
    <property type="term" value="F:acid phosphatase activity"/>
    <property type="evidence" value="ECO:0007669"/>
    <property type="project" value="InterPro"/>
</dbReference>
<name>A0A7U3ZL80_RUNSL</name>
<feature type="chain" id="PRO_5031438883" evidence="2">
    <location>
        <begin position="22"/>
        <end position="461"/>
    </location>
</feature>
<reference evidence="5 6" key="2">
    <citation type="journal article" date="2012" name="Stand. Genomic Sci.">
        <title>Complete genome sequence of the aquatic bacterium Runella slithyformis type strain (LSU 4(T)).</title>
        <authorList>
            <person name="Copeland A."/>
            <person name="Zhang X."/>
            <person name="Misra M."/>
            <person name="Lapidus A."/>
            <person name="Nolan M."/>
            <person name="Lucas S."/>
            <person name="Deshpande S."/>
            <person name="Cheng J.F."/>
            <person name="Tapia R."/>
            <person name="Goodwin L.A."/>
            <person name="Pitluck S."/>
            <person name="Liolios K."/>
            <person name="Pagani I."/>
            <person name="Ivanova N."/>
            <person name="Mikhailova N."/>
            <person name="Pati A."/>
            <person name="Chen A."/>
            <person name="Palaniappan K."/>
            <person name="Land M."/>
            <person name="Hauser L."/>
            <person name="Pan C."/>
            <person name="Jeffries C.D."/>
            <person name="Detter J.C."/>
            <person name="Brambilla E.M."/>
            <person name="Rohde M."/>
            <person name="Djao O.D."/>
            <person name="Goker M."/>
            <person name="Sikorski J."/>
            <person name="Tindall B.J."/>
            <person name="Woyke T."/>
            <person name="Bristow J."/>
            <person name="Eisen J.A."/>
            <person name="Markowitz V."/>
            <person name="Hugenholtz P."/>
            <person name="Kyrpides N.C."/>
            <person name="Klenk H.P."/>
            <person name="Mavromatis K."/>
        </authorList>
    </citation>
    <scope>NUCLEOTIDE SEQUENCE [LARGE SCALE GENOMIC DNA]</scope>
    <source>
        <strain evidence="6">ATCC 29530 / DSM 19594 / LMG 11500 / NCIMB 11436 / LSU 4</strain>
    </source>
</reference>
<dbReference type="Gene3D" id="3.60.21.10">
    <property type="match status" value="1"/>
</dbReference>
<evidence type="ECO:0000256" key="2">
    <source>
        <dbReference type="SAM" id="SignalP"/>
    </source>
</evidence>
<evidence type="ECO:0000256" key="1">
    <source>
        <dbReference type="ARBA" id="ARBA00022729"/>
    </source>
</evidence>
<evidence type="ECO:0000313" key="6">
    <source>
        <dbReference type="Proteomes" id="UP000000493"/>
    </source>
</evidence>
<dbReference type="AlphaFoldDB" id="A0A7U3ZL80"/>
<keyword evidence="6" id="KW-1185">Reference proteome</keyword>
<dbReference type="PANTHER" id="PTHR22953:SF153">
    <property type="entry name" value="PURPLE ACID PHOSPHATASE"/>
    <property type="match status" value="1"/>
</dbReference>
<feature type="signal peptide" evidence="2">
    <location>
        <begin position="1"/>
        <end position="21"/>
    </location>
</feature>
<dbReference type="GO" id="GO:0046872">
    <property type="term" value="F:metal ion binding"/>
    <property type="evidence" value="ECO:0007669"/>
    <property type="project" value="InterPro"/>
</dbReference>
<feature type="domain" description="Purple acid phosphatase N-terminal" evidence="4">
    <location>
        <begin position="33"/>
        <end position="129"/>
    </location>
</feature>
<evidence type="ECO:0000259" key="4">
    <source>
        <dbReference type="Pfam" id="PF16656"/>
    </source>
</evidence>
<dbReference type="RefSeq" id="WP_013928534.1">
    <property type="nucleotide sequence ID" value="NC_015703.1"/>
</dbReference>
<dbReference type="InterPro" id="IPR029052">
    <property type="entry name" value="Metallo-depent_PP-like"/>
</dbReference>
<dbReference type="InterPro" id="IPR015914">
    <property type="entry name" value="PAPs_N"/>
</dbReference>
<reference evidence="6" key="1">
    <citation type="submission" date="2011-06" db="EMBL/GenBank/DDBJ databases">
        <title>The complete genome of chromosome of Runella slithyformis DSM 19594.</title>
        <authorList>
            <consortium name="US DOE Joint Genome Institute (JGI-PGF)"/>
            <person name="Lucas S."/>
            <person name="Han J."/>
            <person name="Lapidus A."/>
            <person name="Bruce D."/>
            <person name="Goodwin L."/>
            <person name="Pitluck S."/>
            <person name="Peters L."/>
            <person name="Kyrpides N."/>
            <person name="Mavromatis K."/>
            <person name="Ivanova N."/>
            <person name="Ovchinnikova G."/>
            <person name="Zhang X."/>
            <person name="Misra M."/>
            <person name="Detter J.C."/>
            <person name="Tapia R."/>
            <person name="Han C."/>
            <person name="Land M."/>
            <person name="Hauser L."/>
            <person name="Markowitz V."/>
            <person name="Cheng J.-F."/>
            <person name="Hugenholtz P."/>
            <person name="Woyke T."/>
            <person name="Wu D."/>
            <person name="Tindall B."/>
            <person name="Faehrich R."/>
            <person name="Brambilla E."/>
            <person name="Klenk H.-P."/>
            <person name="Eisen J.A."/>
        </authorList>
    </citation>
    <scope>NUCLEOTIDE SEQUENCE [LARGE SCALE GENOMIC DNA]</scope>
    <source>
        <strain evidence="6">ATCC 29530 / DSM 19594 / LMG 11500 / NCIMB 11436 / LSU 4</strain>
    </source>
</reference>
<gene>
    <name evidence="5" type="ordered locus">Runsl_2836</name>
</gene>
<evidence type="ECO:0000259" key="3">
    <source>
        <dbReference type="Pfam" id="PF00149"/>
    </source>
</evidence>
<sequence>MKNLSLVFTLACGLIALTGNAQTHKPYTPTRFPDRVILGWQGNPATSQSVNWRTDSSVVASVGAIHEADAGPDFVKKATVVPATTETVLLEGRRIKYHSVHFKDLKPDTKYAYRVGAGEQWSEWFHFKTAKDTPAPFSFIYFGDAQNDIRSMWSRAIRGAYSAMPSVNLMIHAGDLITTSNADWQWGEWFEAGGWITGMVPTLASPGNHEYFKDATGKGRVSMHWRPSFVLPENGPDQLKETAYYFDYQGVRFISLDSQGALLDSAVMDAQAEWLVGVLSNNPNKWTVAVHHHPIYSTATGRNNDEWRVKMEPIYKKYNVDLVLQGHDHTYGRGLNMPLGQSRKHPDGPIYVVSVSGPKMYTIGLQDWMDRAGSNTQLYQIITVDGNKLSYKSYTVTGELYDVFDLTKNAKGRNTLIDKSPTLAPERLALPPEYQTRFKPEQLEEYNNRFKEYKKRKEGKK</sequence>
<feature type="domain" description="Calcineurin-like phosphoesterase" evidence="3">
    <location>
        <begin position="165"/>
        <end position="331"/>
    </location>
</feature>
<dbReference type="SUPFAM" id="SSF56300">
    <property type="entry name" value="Metallo-dependent phosphatases"/>
    <property type="match status" value="1"/>
</dbReference>
<accession>A0A7U3ZL80</accession>
<dbReference type="Gene3D" id="2.60.40.380">
    <property type="entry name" value="Purple acid phosphatase-like, N-terminal"/>
    <property type="match status" value="1"/>
</dbReference>
<dbReference type="Pfam" id="PF16656">
    <property type="entry name" value="Pur_ac_phosph_N"/>
    <property type="match status" value="1"/>
</dbReference>
<dbReference type="EMBL" id="CP002859">
    <property type="protein sequence ID" value="AEI49225.1"/>
    <property type="molecule type" value="Genomic_DNA"/>
</dbReference>
<proteinExistence type="predicted"/>
<protein>
    <submittedName>
        <fullName evidence="5">Metallophosphoesterase</fullName>
    </submittedName>
</protein>
<dbReference type="KEGG" id="rsi:Runsl_2836"/>
<keyword evidence="1 2" id="KW-0732">Signal</keyword>
<dbReference type="PANTHER" id="PTHR22953">
    <property type="entry name" value="ACID PHOSPHATASE RELATED"/>
    <property type="match status" value="1"/>
</dbReference>
<dbReference type="InterPro" id="IPR008963">
    <property type="entry name" value="Purple_acid_Pase-like_N"/>
</dbReference>